<organism evidence="1">
    <name type="scientific">Arundo donax</name>
    <name type="common">Giant reed</name>
    <name type="synonym">Donax arundinaceus</name>
    <dbReference type="NCBI Taxonomy" id="35708"/>
    <lineage>
        <taxon>Eukaryota</taxon>
        <taxon>Viridiplantae</taxon>
        <taxon>Streptophyta</taxon>
        <taxon>Embryophyta</taxon>
        <taxon>Tracheophyta</taxon>
        <taxon>Spermatophyta</taxon>
        <taxon>Magnoliopsida</taxon>
        <taxon>Liliopsida</taxon>
        <taxon>Poales</taxon>
        <taxon>Poaceae</taxon>
        <taxon>PACMAD clade</taxon>
        <taxon>Arundinoideae</taxon>
        <taxon>Arundineae</taxon>
        <taxon>Arundo</taxon>
    </lineage>
</organism>
<proteinExistence type="predicted"/>
<name>A0A0A9ESV1_ARUDO</name>
<evidence type="ECO:0000313" key="1">
    <source>
        <dbReference type="EMBL" id="JAE00971.1"/>
    </source>
</evidence>
<dbReference type="AlphaFoldDB" id="A0A0A9ESV1"/>
<reference evidence="1" key="1">
    <citation type="submission" date="2014-09" db="EMBL/GenBank/DDBJ databases">
        <authorList>
            <person name="Magalhaes I.L.F."/>
            <person name="Oliveira U."/>
            <person name="Santos F.R."/>
            <person name="Vidigal T.H.D.A."/>
            <person name="Brescovit A.D."/>
            <person name="Santos A.J."/>
        </authorList>
    </citation>
    <scope>NUCLEOTIDE SEQUENCE</scope>
    <source>
        <tissue evidence="1">Shoot tissue taken approximately 20 cm above the soil surface</tissue>
    </source>
</reference>
<dbReference type="EMBL" id="GBRH01196925">
    <property type="protein sequence ID" value="JAE00971.1"/>
    <property type="molecule type" value="Transcribed_RNA"/>
</dbReference>
<reference evidence="1" key="2">
    <citation type="journal article" date="2015" name="Data Brief">
        <title>Shoot transcriptome of the giant reed, Arundo donax.</title>
        <authorList>
            <person name="Barrero R.A."/>
            <person name="Guerrero F.D."/>
            <person name="Moolhuijzen P."/>
            <person name="Goolsby J.A."/>
            <person name="Tidwell J."/>
            <person name="Bellgard S.E."/>
            <person name="Bellgard M.I."/>
        </authorList>
    </citation>
    <scope>NUCLEOTIDE SEQUENCE</scope>
    <source>
        <tissue evidence="1">Shoot tissue taken approximately 20 cm above the soil surface</tissue>
    </source>
</reference>
<protein>
    <submittedName>
        <fullName evidence="1">Pco127259</fullName>
    </submittedName>
</protein>
<sequence>MIHFLSQIIPIMDHNFTKQTPSMQFQLDLLMLMFGYSYTITMSYHSCFNSKLGTNKT</sequence>
<accession>A0A0A9ESV1</accession>